<comment type="caution">
    <text evidence="3">The sequence shown here is derived from an EMBL/GenBank/DDBJ whole genome shotgun (WGS) entry which is preliminary data.</text>
</comment>
<proteinExistence type="predicted"/>
<protein>
    <recommendedName>
        <fullName evidence="2">MAT1 centre domain-containing protein</fullName>
    </recommendedName>
</protein>
<evidence type="ECO:0000313" key="3">
    <source>
        <dbReference type="EMBL" id="KAF4370403.1"/>
    </source>
</evidence>
<sequence>MGSDHKALAVDIPVRDSSDTCGQTKRNSRFHFEEAWGKILSVILLWTNTGKIDRLCGQLGVLDNELLIVARWRIGDENVVRVLEDPWLPRPHTNKIYDKPFIPDQMHVIDLRLANISWDTDFVRALFNNDNTELILSPLSGDFDLEDKILWHLSKNDVSALQEFHSWTLKKPILKGHSRGVLLLRWKRRLSNKHGDFQFKSSQFNKREDDFPSLKEYNDYLEEVEDMTFDLIDGIDVAAIEEKIARYQEENAEQIMINRARKAEELAAAMAASRGGPVTQSENDGGPSQSSLTGQSAQGQYAPTVAGGQPRPTGMAPQPLPLGMSTDIHGYAIDDEEMLKLRAERGGRAGGWSLELSRKRALEEAFSSIWIC</sequence>
<dbReference type="GO" id="GO:0006281">
    <property type="term" value="P:DNA repair"/>
    <property type="evidence" value="ECO:0007669"/>
    <property type="project" value="TreeGrafter"/>
</dbReference>
<dbReference type="GO" id="GO:0006357">
    <property type="term" value="P:regulation of transcription by RNA polymerase II"/>
    <property type="evidence" value="ECO:0007669"/>
    <property type="project" value="TreeGrafter"/>
</dbReference>
<dbReference type="AlphaFoldDB" id="A0A7J6FI65"/>
<gene>
    <name evidence="3" type="ORF">F8388_016140</name>
</gene>
<feature type="domain" description="MAT1 centre" evidence="2">
    <location>
        <begin position="202"/>
        <end position="268"/>
    </location>
</feature>
<dbReference type="PANTHER" id="PTHR12683:SF13">
    <property type="entry name" value="CDK-ACTIVATING KINASE ASSEMBLY FACTOR MAT1"/>
    <property type="match status" value="1"/>
</dbReference>
<accession>A0A7J6FI65</accession>
<evidence type="ECO:0000259" key="2">
    <source>
        <dbReference type="Pfam" id="PF06391"/>
    </source>
</evidence>
<feature type="region of interest" description="Disordered" evidence="1">
    <location>
        <begin position="268"/>
        <end position="320"/>
    </location>
</feature>
<evidence type="ECO:0000256" key="1">
    <source>
        <dbReference type="SAM" id="MobiDB-lite"/>
    </source>
</evidence>
<dbReference type="Pfam" id="PF06391">
    <property type="entry name" value="MAT1"/>
    <property type="match status" value="1"/>
</dbReference>
<reference evidence="3 4" key="1">
    <citation type="journal article" date="2020" name="bioRxiv">
        <title>Sequence and annotation of 42 cannabis genomes reveals extensive copy number variation in cannabinoid synthesis and pathogen resistance genes.</title>
        <authorList>
            <person name="Mckernan K.J."/>
            <person name="Helbert Y."/>
            <person name="Kane L.T."/>
            <person name="Ebling H."/>
            <person name="Zhang L."/>
            <person name="Liu B."/>
            <person name="Eaton Z."/>
            <person name="Mclaughlin S."/>
            <person name="Kingan S."/>
            <person name="Baybayan P."/>
            <person name="Concepcion G."/>
            <person name="Jordan M."/>
            <person name="Riva A."/>
            <person name="Barbazuk W."/>
            <person name="Harkins T."/>
        </authorList>
    </citation>
    <scope>NUCLEOTIDE SEQUENCE [LARGE SCALE GENOMIC DNA]</scope>
    <source>
        <strain evidence="4">cv. Jamaican Lion 4</strain>
        <tissue evidence="3">Leaf</tissue>
    </source>
</reference>
<dbReference type="GO" id="GO:0005675">
    <property type="term" value="C:transcription factor TFIIH holo complex"/>
    <property type="evidence" value="ECO:0007669"/>
    <property type="project" value="TreeGrafter"/>
</dbReference>
<organism evidence="3 4">
    <name type="scientific">Cannabis sativa</name>
    <name type="common">Hemp</name>
    <name type="synonym">Marijuana</name>
    <dbReference type="NCBI Taxonomy" id="3483"/>
    <lineage>
        <taxon>Eukaryota</taxon>
        <taxon>Viridiplantae</taxon>
        <taxon>Streptophyta</taxon>
        <taxon>Embryophyta</taxon>
        <taxon>Tracheophyta</taxon>
        <taxon>Spermatophyta</taxon>
        <taxon>Magnoliopsida</taxon>
        <taxon>eudicotyledons</taxon>
        <taxon>Gunneridae</taxon>
        <taxon>Pentapetalae</taxon>
        <taxon>rosids</taxon>
        <taxon>fabids</taxon>
        <taxon>Rosales</taxon>
        <taxon>Cannabaceae</taxon>
        <taxon>Cannabis</taxon>
    </lineage>
</organism>
<dbReference type="PANTHER" id="PTHR12683">
    <property type="entry name" value="CDK-ACTIVATING KINASE ASSEMBLY FACTOR MAT1"/>
    <property type="match status" value="1"/>
</dbReference>
<dbReference type="EMBL" id="JAATIP010000118">
    <property type="protein sequence ID" value="KAF4370403.1"/>
    <property type="molecule type" value="Genomic_DNA"/>
</dbReference>
<dbReference type="InterPro" id="IPR015877">
    <property type="entry name" value="MAT1_centre"/>
</dbReference>
<evidence type="ECO:0000313" key="4">
    <source>
        <dbReference type="Proteomes" id="UP000525078"/>
    </source>
</evidence>
<name>A0A7J6FI65_CANSA</name>
<dbReference type="Proteomes" id="UP000525078">
    <property type="component" value="Unassembled WGS sequence"/>
</dbReference>
<feature type="compositionally biased region" description="Polar residues" evidence="1">
    <location>
        <begin position="278"/>
        <end position="301"/>
    </location>
</feature>